<evidence type="ECO:0000313" key="5">
    <source>
        <dbReference type="EMBL" id="CAH1792692.1"/>
    </source>
</evidence>
<proteinExistence type="predicted"/>
<dbReference type="PANTHER" id="PTHR21041">
    <property type="entry name" value="DENDRITIC CELL-SPECIFIC TRANSMEMBRANE PROTEIN"/>
    <property type="match status" value="1"/>
</dbReference>
<protein>
    <submittedName>
        <fullName evidence="5">Uncharacterized protein</fullName>
    </submittedName>
</protein>
<dbReference type="Pfam" id="PF07782">
    <property type="entry name" value="DC_STAMP"/>
    <property type="match status" value="1"/>
</dbReference>
<comment type="subcellular location">
    <subcellularLocation>
        <location evidence="1">Membrane</location>
        <topology evidence="1">Multi-pass membrane protein</topology>
    </subcellularLocation>
</comment>
<name>A0A8J1UMX9_OWEFU</name>
<dbReference type="GO" id="GO:0016020">
    <property type="term" value="C:membrane"/>
    <property type="evidence" value="ECO:0007669"/>
    <property type="project" value="UniProtKB-SubCell"/>
</dbReference>
<dbReference type="InterPro" id="IPR051856">
    <property type="entry name" value="CSR-E3_Ligase_Protein"/>
</dbReference>
<dbReference type="AlphaFoldDB" id="A0A8J1UMX9"/>
<dbReference type="Proteomes" id="UP000749559">
    <property type="component" value="Unassembled WGS sequence"/>
</dbReference>
<keyword evidence="4" id="KW-0472">Membrane</keyword>
<evidence type="ECO:0000313" key="6">
    <source>
        <dbReference type="Proteomes" id="UP000749559"/>
    </source>
</evidence>
<dbReference type="InterPro" id="IPR012858">
    <property type="entry name" value="DC_STAMP-like"/>
</dbReference>
<gene>
    <name evidence="5" type="ORF">OFUS_LOCUS17632</name>
</gene>
<reference evidence="5" key="1">
    <citation type="submission" date="2022-03" db="EMBL/GenBank/DDBJ databases">
        <authorList>
            <person name="Martin C."/>
        </authorList>
    </citation>
    <scope>NUCLEOTIDE SEQUENCE</scope>
</reference>
<evidence type="ECO:0000256" key="1">
    <source>
        <dbReference type="ARBA" id="ARBA00004141"/>
    </source>
</evidence>
<evidence type="ECO:0000256" key="4">
    <source>
        <dbReference type="ARBA" id="ARBA00023136"/>
    </source>
</evidence>
<keyword evidence="2" id="KW-0812">Transmembrane</keyword>
<dbReference type="EMBL" id="CAIIXF020000008">
    <property type="protein sequence ID" value="CAH1792692.1"/>
    <property type="molecule type" value="Genomic_DNA"/>
</dbReference>
<keyword evidence="6" id="KW-1185">Reference proteome</keyword>
<organism evidence="5 6">
    <name type="scientific">Owenia fusiformis</name>
    <name type="common">Polychaete worm</name>
    <dbReference type="NCBI Taxonomy" id="6347"/>
    <lineage>
        <taxon>Eukaryota</taxon>
        <taxon>Metazoa</taxon>
        <taxon>Spiralia</taxon>
        <taxon>Lophotrochozoa</taxon>
        <taxon>Annelida</taxon>
        <taxon>Polychaeta</taxon>
        <taxon>Sedentaria</taxon>
        <taxon>Canalipalpata</taxon>
        <taxon>Sabellida</taxon>
        <taxon>Oweniida</taxon>
        <taxon>Oweniidae</taxon>
        <taxon>Owenia</taxon>
    </lineage>
</organism>
<comment type="caution">
    <text evidence="5">The sequence shown here is derived from an EMBL/GenBank/DDBJ whole genome shotgun (WGS) entry which is preliminary data.</text>
</comment>
<evidence type="ECO:0000256" key="3">
    <source>
        <dbReference type="ARBA" id="ARBA00022989"/>
    </source>
</evidence>
<accession>A0A8J1UMX9</accession>
<dbReference type="OrthoDB" id="9947082at2759"/>
<sequence length="405" mass="46630">MIPDIIPCQIGMISQEIMAMQSASGGAYNKEFEDAVKRMTTLNIETIKKIIDVPKQTLEMFSSALKHVILDINGVNASITVNNVTLSLHDVEDYENDVNTIRHIEHPSVKGTDSLFTIGAKVSALFVDTTNFIQQLLSYMLWIVAFAITICMLIQACYFLYRYLRYHDDNIYFTSEEFKKLDWENNESKLLPLRGQERTQLIDSKSWWQRCPSCSQLLVILWEVFHLFIPTFFAMVVLFCVFDGLLYQTIEVLQREANVSVVIGGGSGFEVVFNNTSPGIRQLYHLFPSNSTSFNYSFEVNTEGCLPIPLPPFYQDSTKLGCLIGMCIGIVFLTFLNPYAYGRKIQHKIAAMFYPKREQERISYLYRDLLNQREMCDGNDIPVLHWFAARIPLFKRVLKMLKKDI</sequence>
<dbReference type="PANTHER" id="PTHR21041:SF17">
    <property type="entry name" value="E3 UBIQUITIN-PROTEIN LIGASE DCST1"/>
    <property type="match status" value="1"/>
</dbReference>
<evidence type="ECO:0000256" key="2">
    <source>
        <dbReference type="ARBA" id="ARBA00022692"/>
    </source>
</evidence>
<keyword evidence="3" id="KW-1133">Transmembrane helix</keyword>